<dbReference type="Gene3D" id="3.30.565.40">
    <property type="entry name" value="Fervidobacterium nodosum Rt17-B1 like"/>
    <property type="match status" value="1"/>
</dbReference>
<keyword evidence="2" id="KW-1185">Reference proteome</keyword>
<name>A0A502GPC7_9BACT</name>
<dbReference type="RefSeq" id="WP_140468646.1">
    <property type="nucleotide sequence ID" value="NZ_RCYZ01000007.1"/>
</dbReference>
<organism evidence="1 2">
    <name type="scientific">Hymenobacter nivis</name>
    <dbReference type="NCBI Taxonomy" id="1850093"/>
    <lineage>
        <taxon>Bacteria</taxon>
        <taxon>Pseudomonadati</taxon>
        <taxon>Bacteroidota</taxon>
        <taxon>Cytophagia</taxon>
        <taxon>Cytophagales</taxon>
        <taxon>Hymenobacteraceae</taxon>
        <taxon>Hymenobacter</taxon>
    </lineage>
</organism>
<evidence type="ECO:0000313" key="2">
    <source>
        <dbReference type="Proteomes" id="UP000317646"/>
    </source>
</evidence>
<protein>
    <recommendedName>
        <fullName evidence="3">DUF3298 domain-containing protein</fullName>
    </recommendedName>
</protein>
<dbReference type="Proteomes" id="UP000317646">
    <property type="component" value="Unassembled WGS sequence"/>
</dbReference>
<dbReference type="AlphaFoldDB" id="A0A502GPC7"/>
<evidence type="ECO:0000313" key="1">
    <source>
        <dbReference type="EMBL" id="TPG63751.1"/>
    </source>
</evidence>
<accession>A0A502GPC7</accession>
<evidence type="ECO:0008006" key="3">
    <source>
        <dbReference type="Google" id="ProtNLM"/>
    </source>
</evidence>
<dbReference type="OrthoDB" id="881574at2"/>
<dbReference type="EMBL" id="RCYZ01000007">
    <property type="protein sequence ID" value="TPG63751.1"/>
    <property type="molecule type" value="Genomic_DNA"/>
</dbReference>
<comment type="caution">
    <text evidence="1">The sequence shown here is derived from an EMBL/GenBank/DDBJ whole genome shotgun (WGS) entry which is preliminary data.</text>
</comment>
<sequence>MGFALLGAPARAQAVAAGRAQVYGVTEADFTVPQVKLADAAVARRINRTLLRLIVGAQTDNVDSLGTAQQQLHQADRESRYDAEAKVLRRYGQGFVGAEYKILLNQHFLLSFAFNFEYLGAYPSQSTQHATFDLRTGRQLRLANLIADAPAQLTLRMQGAISRRIGEHLGQLAADPTNKDEMTYLAERFHWRADARRVVFETNGRTEAAAAVGLDEFALTPQALLLFYRFDLPHVIQNFEPDDTYRFPYARVRPRGPLVPVANAAGTSKKP</sequence>
<reference evidence="1 2" key="1">
    <citation type="journal article" date="2019" name="Environ. Microbiol.">
        <title>Species interactions and distinct microbial communities in high Arctic permafrost affected cryosols are associated with the CH4 and CO2 gas fluxes.</title>
        <authorList>
            <person name="Altshuler I."/>
            <person name="Hamel J."/>
            <person name="Turney S."/>
            <person name="Magnuson E."/>
            <person name="Levesque R."/>
            <person name="Greer C."/>
            <person name="Whyte L.G."/>
        </authorList>
    </citation>
    <scope>NUCLEOTIDE SEQUENCE [LARGE SCALE GENOMIC DNA]</scope>
    <source>
        <strain evidence="1 2">S9.2P</strain>
    </source>
</reference>
<proteinExistence type="predicted"/>
<gene>
    <name evidence="1" type="ORF">EAH73_17045</name>
</gene>